<evidence type="ECO:0000256" key="1">
    <source>
        <dbReference type="SAM" id="Phobius"/>
    </source>
</evidence>
<keyword evidence="1" id="KW-0812">Transmembrane</keyword>
<dbReference type="EMBL" id="JACVXB010000004">
    <property type="protein sequence ID" value="MBD0832636.1"/>
    <property type="molecule type" value="Genomic_DNA"/>
</dbReference>
<evidence type="ECO:0000313" key="2">
    <source>
        <dbReference type="EMBL" id="MBD0832636.1"/>
    </source>
</evidence>
<comment type="caution">
    <text evidence="2">The sequence shown here is derived from an EMBL/GenBank/DDBJ whole genome shotgun (WGS) entry which is preliminary data.</text>
</comment>
<keyword evidence="1" id="KW-0472">Membrane</keyword>
<dbReference type="Proteomes" id="UP000600588">
    <property type="component" value="Unassembled WGS sequence"/>
</dbReference>
<keyword evidence="3" id="KW-1185">Reference proteome</keyword>
<proteinExistence type="predicted"/>
<name>A0A8J6UHA4_9FLAO</name>
<keyword evidence="1" id="KW-1133">Transmembrane helix</keyword>
<sequence>MLKELKSKILASIKSKRLNVFVLFLVSSFVILMFTKLSKPYTNTLVFGVKQVNVPDEDVILNDSITIDITLKTHGFKWLKYYFSKPTITVDFKKDVYKKDSVFIWHKSKAFLQNTQFGNQIEVLNLSPDTLIFSFDENMVKKVPIVLQSDINYSPGYDRASDFSLQPDSVVVIGPKVKVSKINNIETEPVTLNEVRTDISESVKLKLPETLKHSDLKVLSTETSLRAKVDKFTEGILKIPVELINVPESLKLKFFPKEVNVAYYVSLSDFNAITEKDFKVVCDFSKNVNNQFFLIPELVKYPENVKSVKINQKRIEFIITQ</sequence>
<protein>
    <submittedName>
        <fullName evidence="2">YbbR-like domain-containing protein</fullName>
    </submittedName>
</protein>
<dbReference type="Gene3D" id="2.170.120.30">
    <property type="match status" value="1"/>
</dbReference>
<dbReference type="RefSeq" id="WP_188230423.1">
    <property type="nucleotide sequence ID" value="NZ_JACVXB010000004.1"/>
</dbReference>
<organism evidence="2 3">
    <name type="scientific">Aestuariibaculum sediminum</name>
    <dbReference type="NCBI Taxonomy" id="2770637"/>
    <lineage>
        <taxon>Bacteria</taxon>
        <taxon>Pseudomonadati</taxon>
        <taxon>Bacteroidota</taxon>
        <taxon>Flavobacteriia</taxon>
        <taxon>Flavobacteriales</taxon>
        <taxon>Flavobacteriaceae</taxon>
    </lineage>
</organism>
<evidence type="ECO:0000313" key="3">
    <source>
        <dbReference type="Proteomes" id="UP000600588"/>
    </source>
</evidence>
<gene>
    <name evidence="2" type="ORF">ICJ83_10880</name>
</gene>
<feature type="transmembrane region" description="Helical" evidence="1">
    <location>
        <begin position="20"/>
        <end position="37"/>
    </location>
</feature>
<dbReference type="AlphaFoldDB" id="A0A8J6UHA4"/>
<accession>A0A8J6UHA4</accession>
<reference evidence="2 3" key="1">
    <citation type="submission" date="2020-09" db="EMBL/GenBank/DDBJ databases">
        <title>TT11 complete genome.</title>
        <authorList>
            <person name="Wu Z."/>
        </authorList>
    </citation>
    <scope>NUCLEOTIDE SEQUENCE [LARGE SCALE GENOMIC DNA]</scope>
    <source>
        <strain evidence="2 3">TT11</strain>
    </source>
</reference>
<dbReference type="InterPro" id="IPR012505">
    <property type="entry name" value="YbbR"/>
</dbReference>
<dbReference type="Pfam" id="PF07949">
    <property type="entry name" value="YbbR"/>
    <property type="match status" value="1"/>
</dbReference>